<accession>A0AAD7QS15</accession>
<dbReference type="AlphaFoldDB" id="A0AAD7QS15"/>
<proteinExistence type="predicted"/>
<sequence length="170" mass="18629">MAPGLPDGTELERLKKAVDVKIAPPQQRANLAIRSSPNRTPSMGSNRICPIQEGRTLAHSRDDREQRFDGVNGVRQGHPRERCLPRQEGGRQSPCEPPANPSYPFPYIPGTTKPFTPGLHQSFTTLSATLAESIGLTSRESTVSESSTPQPGRHIDKILEDLDQRDIKAG</sequence>
<feature type="compositionally biased region" description="Polar residues" evidence="1">
    <location>
        <begin position="32"/>
        <end position="45"/>
    </location>
</feature>
<keyword evidence="3" id="KW-1185">Reference proteome</keyword>
<dbReference type="Proteomes" id="UP001217417">
    <property type="component" value="Unassembled WGS sequence"/>
</dbReference>
<name>A0AAD7QS15_9ASCO</name>
<comment type="caution">
    <text evidence="2">The sequence shown here is derived from an EMBL/GenBank/DDBJ whole genome shotgun (WGS) entry which is preliminary data.</text>
</comment>
<feature type="compositionally biased region" description="Basic and acidic residues" evidence="1">
    <location>
        <begin position="153"/>
        <end position="170"/>
    </location>
</feature>
<gene>
    <name evidence="2" type="ORF">POJ06DRAFT_268005</name>
</gene>
<feature type="compositionally biased region" description="Low complexity" evidence="1">
    <location>
        <begin position="137"/>
        <end position="148"/>
    </location>
</feature>
<dbReference type="RefSeq" id="XP_056043858.1">
    <property type="nucleotide sequence ID" value="XM_056189281.1"/>
</dbReference>
<evidence type="ECO:0000256" key="1">
    <source>
        <dbReference type="SAM" id="MobiDB-lite"/>
    </source>
</evidence>
<dbReference type="EMBL" id="JARPMG010000005">
    <property type="protein sequence ID" value="KAJ8100408.1"/>
    <property type="molecule type" value="Genomic_DNA"/>
</dbReference>
<feature type="region of interest" description="Disordered" evidence="1">
    <location>
        <begin position="135"/>
        <end position="170"/>
    </location>
</feature>
<organism evidence="2 3">
    <name type="scientific">Lipomyces tetrasporus</name>
    <dbReference type="NCBI Taxonomy" id="54092"/>
    <lineage>
        <taxon>Eukaryota</taxon>
        <taxon>Fungi</taxon>
        <taxon>Dikarya</taxon>
        <taxon>Ascomycota</taxon>
        <taxon>Saccharomycotina</taxon>
        <taxon>Lipomycetes</taxon>
        <taxon>Lipomycetales</taxon>
        <taxon>Lipomycetaceae</taxon>
        <taxon>Lipomyces</taxon>
    </lineage>
</organism>
<feature type="compositionally biased region" description="Pro residues" evidence="1">
    <location>
        <begin position="95"/>
        <end position="107"/>
    </location>
</feature>
<evidence type="ECO:0000313" key="2">
    <source>
        <dbReference type="EMBL" id="KAJ8100408.1"/>
    </source>
</evidence>
<feature type="compositionally biased region" description="Basic and acidic residues" evidence="1">
    <location>
        <begin position="78"/>
        <end position="89"/>
    </location>
</feature>
<dbReference type="GeneID" id="80884447"/>
<evidence type="ECO:0000313" key="3">
    <source>
        <dbReference type="Proteomes" id="UP001217417"/>
    </source>
</evidence>
<protein>
    <submittedName>
        <fullName evidence="2">Uncharacterized protein</fullName>
    </submittedName>
</protein>
<feature type="region of interest" description="Disordered" evidence="1">
    <location>
        <begin position="32"/>
        <end position="118"/>
    </location>
</feature>
<feature type="compositionally biased region" description="Basic and acidic residues" evidence="1">
    <location>
        <begin position="59"/>
        <end position="68"/>
    </location>
</feature>
<reference evidence="2" key="1">
    <citation type="submission" date="2023-03" db="EMBL/GenBank/DDBJ databases">
        <title>Near-Complete genome sequence of Lipomyces tetrasporous NRRL Y-64009, an oleaginous yeast capable of growing on lignocellulosic hydrolysates.</title>
        <authorList>
            <consortium name="Lawrence Berkeley National Laboratory"/>
            <person name="Jagtap S.S."/>
            <person name="Liu J.-J."/>
            <person name="Walukiewicz H.E."/>
            <person name="Pangilinan J."/>
            <person name="Lipzen A."/>
            <person name="Ahrendt S."/>
            <person name="Koriabine M."/>
            <person name="Cobaugh K."/>
            <person name="Salamov A."/>
            <person name="Yoshinaga Y."/>
            <person name="Ng V."/>
            <person name="Daum C."/>
            <person name="Grigoriev I.V."/>
            <person name="Slininger P.J."/>
            <person name="Dien B.S."/>
            <person name="Jin Y.-S."/>
            <person name="Rao C.V."/>
        </authorList>
    </citation>
    <scope>NUCLEOTIDE SEQUENCE</scope>
    <source>
        <strain evidence="2">NRRL Y-64009</strain>
    </source>
</reference>